<evidence type="ECO:0000256" key="1">
    <source>
        <dbReference type="SAM" id="Coils"/>
    </source>
</evidence>
<evidence type="ECO:0000313" key="3">
    <source>
        <dbReference type="Proteomes" id="UP000660380"/>
    </source>
</evidence>
<keyword evidence="1" id="KW-0175">Coiled coil</keyword>
<name>A0ABR8GP53_9CYAN</name>
<feature type="coiled-coil region" evidence="1">
    <location>
        <begin position="41"/>
        <end position="68"/>
    </location>
</feature>
<accession>A0ABR8GP53</accession>
<protein>
    <submittedName>
        <fullName evidence="2">Uncharacterized protein</fullName>
    </submittedName>
</protein>
<comment type="caution">
    <text evidence="2">The sequence shown here is derived from an EMBL/GenBank/DDBJ whole genome shotgun (WGS) entry which is preliminary data.</text>
</comment>
<gene>
    <name evidence="2" type="ORF">H6G81_11390</name>
</gene>
<dbReference type="Proteomes" id="UP000660380">
    <property type="component" value="Unassembled WGS sequence"/>
</dbReference>
<dbReference type="RefSeq" id="WP_029634428.1">
    <property type="nucleotide sequence ID" value="NZ_JACJTA010000019.1"/>
</dbReference>
<evidence type="ECO:0000313" key="2">
    <source>
        <dbReference type="EMBL" id="MBD2605118.1"/>
    </source>
</evidence>
<reference evidence="2 3" key="1">
    <citation type="journal article" date="2020" name="ISME J.">
        <title>Comparative genomics reveals insights into cyanobacterial evolution and habitat adaptation.</title>
        <authorList>
            <person name="Chen M.Y."/>
            <person name="Teng W.K."/>
            <person name="Zhao L."/>
            <person name="Hu C.X."/>
            <person name="Zhou Y.K."/>
            <person name="Han B.P."/>
            <person name="Song L.R."/>
            <person name="Shu W.S."/>
        </authorList>
    </citation>
    <scope>NUCLEOTIDE SEQUENCE [LARGE SCALE GENOMIC DNA]</scope>
    <source>
        <strain evidence="2 3">FACHB-248</strain>
    </source>
</reference>
<proteinExistence type="predicted"/>
<sequence length="83" mass="9617">MPNENNNPNQIIVVINAECNQISVSLSIPLYNEVNLVQQHNAIQDHRLSDLENRVSALETNLEYHVRQKEDLQDIVNFCYPQD</sequence>
<organism evidence="2 3">
    <name type="scientific">Scytonema hofmannii FACHB-248</name>
    <dbReference type="NCBI Taxonomy" id="1842502"/>
    <lineage>
        <taxon>Bacteria</taxon>
        <taxon>Bacillati</taxon>
        <taxon>Cyanobacteriota</taxon>
        <taxon>Cyanophyceae</taxon>
        <taxon>Nostocales</taxon>
        <taxon>Scytonemataceae</taxon>
        <taxon>Scytonema</taxon>
    </lineage>
</organism>
<dbReference type="EMBL" id="JACJTA010000019">
    <property type="protein sequence ID" value="MBD2605118.1"/>
    <property type="molecule type" value="Genomic_DNA"/>
</dbReference>
<keyword evidence="3" id="KW-1185">Reference proteome</keyword>